<feature type="region of interest" description="Disordered" evidence="1">
    <location>
        <begin position="139"/>
        <end position="196"/>
    </location>
</feature>
<feature type="domain" description="XdhC- CoxI" evidence="2">
    <location>
        <begin position="14"/>
        <end position="77"/>
    </location>
</feature>
<dbReference type="PANTHER" id="PTHR30388">
    <property type="entry name" value="ALDEHYDE OXIDOREDUCTASE MOLYBDENUM COFACTOR ASSEMBLY PROTEIN"/>
    <property type="match status" value="1"/>
</dbReference>
<evidence type="ECO:0000313" key="4">
    <source>
        <dbReference type="EMBL" id="MBL1078753.1"/>
    </source>
</evidence>
<dbReference type="InterPro" id="IPR052698">
    <property type="entry name" value="MoCofactor_Util/Proc"/>
</dbReference>
<accession>A0ABS1MDP7</accession>
<feature type="compositionally biased region" description="Basic and acidic residues" evidence="1">
    <location>
        <begin position="139"/>
        <end position="160"/>
    </location>
</feature>
<organism evidence="4 5">
    <name type="scientific">Nocardia acididurans</name>
    <dbReference type="NCBI Taxonomy" id="2802282"/>
    <lineage>
        <taxon>Bacteria</taxon>
        <taxon>Bacillati</taxon>
        <taxon>Actinomycetota</taxon>
        <taxon>Actinomycetes</taxon>
        <taxon>Mycobacteriales</taxon>
        <taxon>Nocardiaceae</taxon>
        <taxon>Nocardia</taxon>
    </lineage>
</organism>
<dbReference type="Gene3D" id="3.40.50.720">
    <property type="entry name" value="NAD(P)-binding Rossmann-like Domain"/>
    <property type="match status" value="1"/>
</dbReference>
<name>A0ABS1MDP7_9NOCA</name>
<evidence type="ECO:0000259" key="2">
    <source>
        <dbReference type="Pfam" id="PF02625"/>
    </source>
</evidence>
<dbReference type="RefSeq" id="WP_201954543.1">
    <property type="nucleotide sequence ID" value="NZ_JAERRJ010000013.1"/>
</dbReference>
<evidence type="ECO:0000313" key="5">
    <source>
        <dbReference type="Proteomes" id="UP000602198"/>
    </source>
</evidence>
<protein>
    <submittedName>
        <fullName evidence="4">XdhC family protein</fullName>
    </submittedName>
</protein>
<dbReference type="Pfam" id="PF13478">
    <property type="entry name" value="XdhC_C"/>
    <property type="match status" value="1"/>
</dbReference>
<gene>
    <name evidence="4" type="ORF">JK358_30555</name>
</gene>
<dbReference type="EMBL" id="JAERRJ010000013">
    <property type="protein sequence ID" value="MBL1078753.1"/>
    <property type="molecule type" value="Genomic_DNA"/>
</dbReference>
<feature type="domain" description="XdhC Rossmann" evidence="3">
    <location>
        <begin position="235"/>
        <end position="382"/>
    </location>
</feature>
<reference evidence="4 5" key="1">
    <citation type="submission" date="2021-01" db="EMBL/GenBank/DDBJ databases">
        <title>WGS of actinomycetes isolated from Thailand.</title>
        <authorList>
            <person name="Thawai C."/>
        </authorList>
    </citation>
    <scope>NUCLEOTIDE SEQUENCE [LARGE SCALE GENOMIC DNA]</scope>
    <source>
        <strain evidence="4 5">LPG 2</strain>
    </source>
</reference>
<proteinExistence type="predicted"/>
<evidence type="ECO:0000256" key="1">
    <source>
        <dbReference type="SAM" id="MobiDB-lite"/>
    </source>
</evidence>
<dbReference type="Pfam" id="PF02625">
    <property type="entry name" value="XdhC_CoxI"/>
    <property type="match status" value="1"/>
</dbReference>
<dbReference type="InterPro" id="IPR003777">
    <property type="entry name" value="XdhC_CoxI"/>
</dbReference>
<sequence length="403" mass="42263">MRDVLPRLIDLVREGPVALARVVGVTGSGPRQVGAAMIVTGTGEVVGSLSGGCVEAAVAESAAHVIDGGEAVLERFGIADPDGIAIGLTCGGEMEVFLERVDATRLPLLEALRSDLAEGRAVALVTTLDGAPQWRLIRPRLERPRSGAERALDSSDHGARQSDSFEASSARPVDVAGGRDGEDGDAVGSGPRDISRDALGLAHAGRTGTVGSEECVPTAFPPRAFVQSFGPPARMILAGANDFVRALSRLGRQLGYRVTVVDARETFATAARFPAAHDVVVDWPHRYLRREHERGRIDSRTVVLVLTHDTKFDVPMLATALDIADIAFLGALGSRRTHTDRVARLAAAGVTPDQLRRLHSPVGLDLNAVTPDETAVSIAAQIIAEAGGASGRALAALDGPIHR</sequence>
<dbReference type="InterPro" id="IPR027051">
    <property type="entry name" value="XdhC_Rossmann_dom"/>
</dbReference>
<dbReference type="Proteomes" id="UP000602198">
    <property type="component" value="Unassembled WGS sequence"/>
</dbReference>
<dbReference type="PANTHER" id="PTHR30388:SF4">
    <property type="entry name" value="MOLYBDENUM COFACTOR INSERTION CHAPERONE PAOD"/>
    <property type="match status" value="1"/>
</dbReference>
<evidence type="ECO:0000259" key="3">
    <source>
        <dbReference type="Pfam" id="PF13478"/>
    </source>
</evidence>
<keyword evidence="5" id="KW-1185">Reference proteome</keyword>
<comment type="caution">
    <text evidence="4">The sequence shown here is derived from an EMBL/GenBank/DDBJ whole genome shotgun (WGS) entry which is preliminary data.</text>
</comment>